<accession>I1YJK3</accession>
<evidence type="ECO:0000313" key="2">
    <source>
        <dbReference type="Proteomes" id="UP000009145"/>
    </source>
</evidence>
<organism evidence="1 2">
    <name type="scientific">Methylophaga frappieri (strain ATCC BAA-2434 / DSM 25690 / JAM7)</name>
    <dbReference type="NCBI Taxonomy" id="754477"/>
    <lineage>
        <taxon>Bacteria</taxon>
        <taxon>Pseudomonadati</taxon>
        <taxon>Pseudomonadota</taxon>
        <taxon>Gammaproteobacteria</taxon>
        <taxon>Thiotrichales</taxon>
        <taxon>Piscirickettsiaceae</taxon>
        <taxon>Methylophaga</taxon>
    </lineage>
</organism>
<name>I1YJK3_METFJ</name>
<dbReference type="EMBL" id="CP003380">
    <property type="protein sequence ID" value="AFJ03096.1"/>
    <property type="molecule type" value="Genomic_DNA"/>
</dbReference>
<reference evidence="1 2" key="1">
    <citation type="journal article" date="2012" name="J. Bacteriol.">
        <title>Complete genome sequences of Methylophaga sp. strain JAM1 and Methylophaga sp. strain JAM7.</title>
        <authorList>
            <person name="Villeneuve C."/>
            <person name="Martineau C."/>
            <person name="Mauffrey F."/>
            <person name="Villemur R."/>
        </authorList>
    </citation>
    <scope>NUCLEOTIDE SEQUENCE [LARGE SCALE GENOMIC DNA]</scope>
    <source>
        <strain evidence="1 2">JAM7</strain>
    </source>
</reference>
<proteinExistence type="predicted"/>
<dbReference type="AlphaFoldDB" id="I1YJK3"/>
<dbReference type="Proteomes" id="UP000009145">
    <property type="component" value="Chromosome"/>
</dbReference>
<sequence length="37" mass="4258">MAKPGGKPAETFKYIHERPVFKQVPFTEQGGQKKFLH</sequence>
<dbReference type="KEGG" id="mec:Q7C_1956"/>
<gene>
    <name evidence="1" type="ordered locus">Q7C_1956</name>
</gene>
<dbReference type="PATRIC" id="fig|754477.3.peg.1925"/>
<dbReference type="HOGENOM" id="CLU_3345785_0_0_6"/>
<protein>
    <submittedName>
        <fullName evidence="1">Uncharacterized protein</fullName>
    </submittedName>
</protein>
<keyword evidence="2" id="KW-1185">Reference proteome</keyword>
<evidence type="ECO:0000313" key="1">
    <source>
        <dbReference type="EMBL" id="AFJ03096.1"/>
    </source>
</evidence>